<dbReference type="InterPro" id="IPR011006">
    <property type="entry name" value="CheY-like_superfamily"/>
</dbReference>
<evidence type="ECO:0000259" key="4">
    <source>
        <dbReference type="PROSITE" id="PS50110"/>
    </source>
</evidence>
<organism evidence="5 6">
    <name type="scientific">Pseudoalteromonas porphyrae</name>
    <dbReference type="NCBI Taxonomy" id="187330"/>
    <lineage>
        <taxon>Bacteria</taxon>
        <taxon>Pseudomonadati</taxon>
        <taxon>Pseudomonadota</taxon>
        <taxon>Gammaproteobacteria</taxon>
        <taxon>Alteromonadales</taxon>
        <taxon>Pseudoalteromonadaceae</taxon>
        <taxon>Pseudoalteromonas</taxon>
    </lineage>
</organism>
<sequence length="379" mass="43559">MPLTRILAVDDEPFNLEIIEELLENDFDLKMASSGPECLSVVEDYDPQVILLDVSMPKMNGYEVCTKLKENPNTAHIIVMFVSARGTVEERMEGYSVGAEDYIVKPFGHEELRLKLKNLNQIIIDKENLEQQVEEATSTAFNAMANSSEMGQIVNYIENIALINEVDILAQALVSCLSSFDLQSNIEFRFINDDPQHFALRGVCSPIVIELFDMLKSKGRLHEFSHRILVNYEFISLLILNMPDHDQDKHGRIRDHVCFLVSVTEQQLKAILTRKKLERQETKLNEVVDMVHSKFHGLMDLLNENRLSNEAVFKRLQEELEERIPTMGLDEDQEIFIYQKVDRTIQNSVAREDSVKNVKAAFQEIEQDLAQLLDNTNRT</sequence>
<protein>
    <submittedName>
        <fullName evidence="5">Chemotaxis protein CheY</fullName>
    </submittedName>
</protein>
<gene>
    <name evidence="5" type="ORF">ADS77_01900</name>
</gene>
<evidence type="ECO:0000256" key="2">
    <source>
        <dbReference type="PROSITE-ProRule" id="PRU00169"/>
    </source>
</evidence>
<reference evidence="5 6" key="1">
    <citation type="submission" date="2015-08" db="EMBL/GenBank/DDBJ databases">
        <title>Draft Genome Sequence of Pseudoalteromonas porphyrae UCD-SED14.</title>
        <authorList>
            <person name="Coil D.A."/>
            <person name="Jospin G."/>
            <person name="Lee R.D."/>
            <person name="Eisen J.A."/>
        </authorList>
    </citation>
    <scope>NUCLEOTIDE SEQUENCE [LARGE SCALE GENOMIC DNA]</scope>
    <source>
        <strain evidence="5 6">UCD-SED14</strain>
    </source>
</reference>
<dbReference type="PATRIC" id="fig|187330.3.peg.407"/>
<evidence type="ECO:0000256" key="1">
    <source>
        <dbReference type="ARBA" id="ARBA00022553"/>
    </source>
</evidence>
<dbReference type="EMBL" id="LHPH01000002">
    <property type="protein sequence ID" value="KPH65054.1"/>
    <property type="molecule type" value="Genomic_DNA"/>
</dbReference>
<accession>A0A0N1EN01</accession>
<feature type="modified residue" description="4-aspartylphosphate" evidence="2">
    <location>
        <position position="53"/>
    </location>
</feature>
<dbReference type="Pfam" id="PF00072">
    <property type="entry name" value="Response_reg"/>
    <property type="match status" value="1"/>
</dbReference>
<dbReference type="SMART" id="SM00448">
    <property type="entry name" value="REC"/>
    <property type="match status" value="1"/>
</dbReference>
<dbReference type="SUPFAM" id="SSF52172">
    <property type="entry name" value="CheY-like"/>
    <property type="match status" value="1"/>
</dbReference>
<keyword evidence="1 2" id="KW-0597">Phosphoprotein</keyword>
<dbReference type="AlphaFoldDB" id="A0A0N1EN01"/>
<comment type="caution">
    <text evidence="5">The sequence shown here is derived from an EMBL/GenBank/DDBJ whole genome shotgun (WGS) entry which is preliminary data.</text>
</comment>
<dbReference type="Proteomes" id="UP000037848">
    <property type="component" value="Unassembled WGS sequence"/>
</dbReference>
<dbReference type="PANTHER" id="PTHR44591:SF3">
    <property type="entry name" value="RESPONSE REGULATORY DOMAIN-CONTAINING PROTEIN"/>
    <property type="match status" value="1"/>
</dbReference>
<dbReference type="InterPro" id="IPR001789">
    <property type="entry name" value="Sig_transdc_resp-reg_receiver"/>
</dbReference>
<dbReference type="OrthoDB" id="9800897at2"/>
<evidence type="ECO:0000313" key="5">
    <source>
        <dbReference type="EMBL" id="KPH65054.1"/>
    </source>
</evidence>
<dbReference type="PANTHER" id="PTHR44591">
    <property type="entry name" value="STRESS RESPONSE REGULATOR PROTEIN 1"/>
    <property type="match status" value="1"/>
</dbReference>
<dbReference type="PROSITE" id="PS50110">
    <property type="entry name" value="RESPONSE_REGULATORY"/>
    <property type="match status" value="1"/>
</dbReference>
<dbReference type="GO" id="GO:0000160">
    <property type="term" value="P:phosphorelay signal transduction system"/>
    <property type="evidence" value="ECO:0007669"/>
    <property type="project" value="InterPro"/>
</dbReference>
<evidence type="ECO:0000256" key="3">
    <source>
        <dbReference type="SAM" id="Coils"/>
    </source>
</evidence>
<proteinExistence type="predicted"/>
<dbReference type="InterPro" id="IPR050595">
    <property type="entry name" value="Bact_response_regulator"/>
</dbReference>
<feature type="coiled-coil region" evidence="3">
    <location>
        <begin position="109"/>
        <end position="146"/>
    </location>
</feature>
<feature type="domain" description="Response regulatory" evidence="4">
    <location>
        <begin position="5"/>
        <end position="120"/>
    </location>
</feature>
<dbReference type="Gene3D" id="3.40.50.2300">
    <property type="match status" value="1"/>
</dbReference>
<keyword evidence="3" id="KW-0175">Coiled coil</keyword>
<dbReference type="STRING" id="187330.AMS58_19165"/>
<name>A0A0N1EN01_9GAMM</name>
<dbReference type="RefSeq" id="WP_054452703.1">
    <property type="nucleotide sequence ID" value="NZ_LHPH01000002.1"/>
</dbReference>
<evidence type="ECO:0000313" key="6">
    <source>
        <dbReference type="Proteomes" id="UP000037848"/>
    </source>
</evidence>
<keyword evidence="6" id="KW-1185">Reference proteome</keyword>